<feature type="domain" description="TonB C-terminal" evidence="2">
    <location>
        <begin position="231"/>
        <end position="290"/>
    </location>
</feature>
<dbReference type="EMBL" id="SIRT01000021">
    <property type="protein sequence ID" value="TBM98484.1"/>
    <property type="molecule type" value="Genomic_DNA"/>
</dbReference>
<proteinExistence type="predicted"/>
<keyword evidence="4" id="KW-1185">Reference proteome</keyword>
<dbReference type="OrthoDB" id="1162253at2"/>
<evidence type="ECO:0000313" key="3">
    <source>
        <dbReference type="EMBL" id="TBM98484.1"/>
    </source>
</evidence>
<dbReference type="Pfam" id="PF03544">
    <property type="entry name" value="TonB_C"/>
    <property type="match status" value="1"/>
</dbReference>
<feature type="chain" id="PRO_5020433290" description="TonB C-terminal domain-containing protein" evidence="1">
    <location>
        <begin position="20"/>
        <end position="293"/>
    </location>
</feature>
<accession>A0A4Q9FAU8</accession>
<comment type="caution">
    <text evidence="3">The sequence shown here is derived from an EMBL/GenBank/DDBJ whole genome shotgun (WGS) entry which is preliminary data.</text>
</comment>
<dbReference type="Proteomes" id="UP000291142">
    <property type="component" value="Unassembled WGS sequence"/>
</dbReference>
<name>A0A4Q9FAU8_9FLAO</name>
<dbReference type="RefSeq" id="WP_130965758.1">
    <property type="nucleotide sequence ID" value="NZ_SIRT01000021.1"/>
</dbReference>
<dbReference type="GO" id="GO:0055085">
    <property type="term" value="P:transmembrane transport"/>
    <property type="evidence" value="ECO:0007669"/>
    <property type="project" value="InterPro"/>
</dbReference>
<dbReference type="AlphaFoldDB" id="A0A4Q9FAU8"/>
<sequence length="293" mass="33470">MKLKLLLVTTLLFSILVKAQNLNDENLMGEWKAINVNIPNSDEVPQKEALKMVEDAFLNSKFNFKGNKVFRIKFGKLADERMKELFFLDNQNWTIKDNQILIGTENDGFSSMHITVQKVEDKTYFILPMIRLEMEKLSEDKPSKPKIIESKSEKIESVDYSKSEIVTKEIDESLIMEFNEVENPPLAPECKSKWDIDKRKKCTSKYINMHVARKFNTDLATEVDVTGKIKINIEFVIDTKGKPINITANGGPEIMNQNAIEIIGLLPDLKPGTNNGKPVNVLYKMPLVFQIAN</sequence>
<feature type="signal peptide" evidence="1">
    <location>
        <begin position="1"/>
        <end position="19"/>
    </location>
</feature>
<organism evidence="3 4">
    <name type="scientific">Hyunsoonleella flava</name>
    <dbReference type="NCBI Taxonomy" id="2527939"/>
    <lineage>
        <taxon>Bacteria</taxon>
        <taxon>Pseudomonadati</taxon>
        <taxon>Bacteroidota</taxon>
        <taxon>Flavobacteriia</taxon>
        <taxon>Flavobacteriales</taxon>
        <taxon>Flavobacteriaceae</taxon>
    </lineage>
</organism>
<reference evidence="3 4" key="1">
    <citation type="submission" date="2019-02" db="EMBL/GenBank/DDBJ databases">
        <title>Hyunsoonleella sp., isolated from marine sediment.</title>
        <authorList>
            <person name="Liu B.-T."/>
        </authorList>
    </citation>
    <scope>NUCLEOTIDE SEQUENCE [LARGE SCALE GENOMIC DNA]</scope>
    <source>
        <strain evidence="3 4">T58</strain>
    </source>
</reference>
<evidence type="ECO:0000259" key="2">
    <source>
        <dbReference type="Pfam" id="PF03544"/>
    </source>
</evidence>
<dbReference type="InterPro" id="IPR037682">
    <property type="entry name" value="TonB_C"/>
</dbReference>
<protein>
    <recommendedName>
        <fullName evidence="2">TonB C-terminal domain-containing protein</fullName>
    </recommendedName>
</protein>
<evidence type="ECO:0000313" key="4">
    <source>
        <dbReference type="Proteomes" id="UP000291142"/>
    </source>
</evidence>
<dbReference type="Gene3D" id="3.30.1150.10">
    <property type="match status" value="1"/>
</dbReference>
<keyword evidence="1" id="KW-0732">Signal</keyword>
<dbReference type="SUPFAM" id="SSF74653">
    <property type="entry name" value="TolA/TonB C-terminal domain"/>
    <property type="match status" value="1"/>
</dbReference>
<evidence type="ECO:0000256" key="1">
    <source>
        <dbReference type="SAM" id="SignalP"/>
    </source>
</evidence>
<gene>
    <name evidence="3" type="ORF">EYD45_16430</name>
</gene>